<protein>
    <submittedName>
        <fullName evidence="1">Uncharacterized protein</fullName>
    </submittedName>
</protein>
<organism evidence="1 2">
    <name type="scientific">Antarcticirhabdus aurantiaca</name>
    <dbReference type="NCBI Taxonomy" id="2606717"/>
    <lineage>
        <taxon>Bacteria</taxon>
        <taxon>Pseudomonadati</taxon>
        <taxon>Pseudomonadota</taxon>
        <taxon>Alphaproteobacteria</taxon>
        <taxon>Hyphomicrobiales</taxon>
        <taxon>Aurantimonadaceae</taxon>
        <taxon>Antarcticirhabdus</taxon>
    </lineage>
</organism>
<name>A0ACD4NS41_9HYPH</name>
<keyword evidence="2" id="KW-1185">Reference proteome</keyword>
<gene>
    <name evidence="1" type="ORF">OXU80_04215</name>
</gene>
<sequence>MEIGRELLERLSGEVFHETADLDGDLGPTLDAFLDTLDPTERRALRDELVSLAGAGEEERRERLDEIGFAWEFDDGAGFLSTLAQVLDDE</sequence>
<dbReference type="Proteomes" id="UP001163223">
    <property type="component" value="Chromosome"/>
</dbReference>
<proteinExistence type="predicted"/>
<dbReference type="EMBL" id="CP113520">
    <property type="protein sequence ID" value="WAJ29450.1"/>
    <property type="molecule type" value="Genomic_DNA"/>
</dbReference>
<accession>A0ACD4NS41</accession>
<evidence type="ECO:0000313" key="2">
    <source>
        <dbReference type="Proteomes" id="UP001163223"/>
    </source>
</evidence>
<reference evidence="1" key="1">
    <citation type="submission" date="2022-11" db="EMBL/GenBank/DDBJ databases">
        <title>beta-Carotene-producing bacterium, Jeongeuplla avenae sp. nov., alleviates the salt stress of Arabidopsis seedlings.</title>
        <authorList>
            <person name="Jiang L."/>
            <person name="Lee J."/>
        </authorList>
    </citation>
    <scope>NUCLEOTIDE SEQUENCE</scope>
    <source>
        <strain evidence="1">DY_R2A_6</strain>
    </source>
</reference>
<evidence type="ECO:0000313" key="1">
    <source>
        <dbReference type="EMBL" id="WAJ29450.1"/>
    </source>
</evidence>